<dbReference type="EMBL" id="QGKS01000053">
    <property type="protein sequence ID" value="PWR17331.1"/>
    <property type="molecule type" value="Genomic_DNA"/>
</dbReference>
<evidence type="ECO:0000313" key="2">
    <source>
        <dbReference type="Proteomes" id="UP000246050"/>
    </source>
</evidence>
<reference evidence="1 2" key="1">
    <citation type="submission" date="2018-05" db="EMBL/GenBank/DDBJ databases">
        <title>Micromonosporas from Atacama Desert.</title>
        <authorList>
            <person name="Carro L."/>
            <person name="Golinska P."/>
            <person name="Klenk H.-P."/>
            <person name="Goodfellow M."/>
        </authorList>
    </citation>
    <scope>NUCLEOTIDE SEQUENCE [LARGE SCALE GENOMIC DNA]</scope>
    <source>
        <strain evidence="1 2">4G51</strain>
    </source>
</reference>
<sequence>MLEDPDRGHVATYDEAVVYFTFVFGSVPVSPHIVADRLLAAEVAETVTSPIDGEVRMAPRYRGLVRVIRDAERLAEASRAVTYGQFAGWARKHPLLAARLATSAVNRKVKGAIGRPIDRSDEEDADVDEDVETKMRRLVEEVNASVARRQALNAIQHSREKDMYQAAYLESEPYLRLTLRKVNFGLSGFAGQDGLAEGQRGDVLLLVHRSGVLQLTMAVRMPQGLSTDQLIPRTIASGVSLGWTEVAEPVMEAASRRGNHDRRRWPGDWLVGLQEGTRWRRFVHPLCHPWGRQGDLLKL</sequence>
<accession>A0A317DRH3</accession>
<organism evidence="1 2">
    <name type="scientific">Micromonospora sicca</name>
    <dbReference type="NCBI Taxonomy" id="2202420"/>
    <lineage>
        <taxon>Bacteria</taxon>
        <taxon>Bacillati</taxon>
        <taxon>Actinomycetota</taxon>
        <taxon>Actinomycetes</taxon>
        <taxon>Micromonosporales</taxon>
        <taxon>Micromonosporaceae</taxon>
        <taxon>Micromonospora</taxon>
    </lineage>
</organism>
<proteinExistence type="predicted"/>
<evidence type="ECO:0000313" key="1">
    <source>
        <dbReference type="EMBL" id="PWR17331.1"/>
    </source>
</evidence>
<dbReference type="AlphaFoldDB" id="A0A317DRH3"/>
<comment type="caution">
    <text evidence="1">The sequence shown here is derived from an EMBL/GenBank/DDBJ whole genome shotgun (WGS) entry which is preliminary data.</text>
</comment>
<name>A0A317DRH3_9ACTN</name>
<gene>
    <name evidence="1" type="ORF">DKT69_00870</name>
</gene>
<protein>
    <submittedName>
        <fullName evidence="1">Uncharacterized protein</fullName>
    </submittedName>
</protein>
<dbReference type="Proteomes" id="UP000246050">
    <property type="component" value="Unassembled WGS sequence"/>
</dbReference>